<proteinExistence type="predicted"/>
<dbReference type="Proteomes" id="UP000000768">
    <property type="component" value="Chromosome 3"/>
</dbReference>
<dbReference type="OrthoDB" id="2014299at2759"/>
<feature type="domain" description="Cyanobacterial aminoacyl-tRNA synthetase CAAD" evidence="3">
    <location>
        <begin position="65"/>
        <end position="149"/>
    </location>
</feature>
<keyword evidence="2" id="KW-0472">Membrane</keyword>
<dbReference type="AlphaFoldDB" id="A0A1W0VZP4"/>
<dbReference type="KEGG" id="sbi:8079228"/>
<dbReference type="eggNOG" id="ENOG502S1DZ">
    <property type="taxonomic scope" value="Eukaryota"/>
</dbReference>
<sequence length="150" mass="16108">MMMACGLAVAQPAASLAPSGKRSLSGGRPPWLPSPRLFSDKLIRSRSVVAKAAQDSSESSGSIVKYVTSSFSTAEDIFGLAGIGFAAIAALWASVNLIEIIDKLPVLPLLFELVGILVAWLFIYNNLLFKPKREEFLKNIKNSVSQILGQ</sequence>
<evidence type="ECO:0000259" key="3">
    <source>
        <dbReference type="Pfam" id="PF14159"/>
    </source>
</evidence>
<reference evidence="5" key="2">
    <citation type="journal article" date="2018" name="Plant J.">
        <title>The Sorghum bicolor reference genome: improved assembly, gene annotations, a transcriptome atlas, and signatures of genome organization.</title>
        <authorList>
            <person name="McCormick R.F."/>
            <person name="Truong S.K."/>
            <person name="Sreedasyam A."/>
            <person name="Jenkins J."/>
            <person name="Shu S."/>
            <person name="Sims D."/>
            <person name="Kennedy M."/>
            <person name="Amirebrahimi M."/>
            <person name="Weers B.D."/>
            <person name="McKinley B."/>
            <person name="Mattison A."/>
            <person name="Morishige D.T."/>
            <person name="Grimwood J."/>
            <person name="Schmutz J."/>
            <person name="Mullet J.E."/>
        </authorList>
    </citation>
    <scope>NUCLEOTIDE SEQUENCE [LARGE SCALE GENOMIC DNA]</scope>
    <source>
        <strain evidence="5">cv. BTx623</strain>
    </source>
</reference>
<feature type="transmembrane region" description="Helical" evidence="2">
    <location>
        <begin position="77"/>
        <end position="98"/>
    </location>
</feature>
<dbReference type="Pfam" id="PF14159">
    <property type="entry name" value="CAAD"/>
    <property type="match status" value="1"/>
</dbReference>
<reference evidence="4 5" key="1">
    <citation type="journal article" date="2009" name="Nature">
        <title>The Sorghum bicolor genome and the diversification of grasses.</title>
        <authorList>
            <person name="Paterson A.H."/>
            <person name="Bowers J.E."/>
            <person name="Bruggmann R."/>
            <person name="Dubchak I."/>
            <person name="Grimwood J."/>
            <person name="Gundlach H."/>
            <person name="Haberer G."/>
            <person name="Hellsten U."/>
            <person name="Mitros T."/>
            <person name="Poliakov A."/>
            <person name="Schmutz J."/>
            <person name="Spannagl M."/>
            <person name="Tang H."/>
            <person name="Wang X."/>
            <person name="Wicker T."/>
            <person name="Bharti A.K."/>
            <person name="Chapman J."/>
            <person name="Feltus F.A."/>
            <person name="Gowik U."/>
            <person name="Grigoriev I.V."/>
            <person name="Lyons E."/>
            <person name="Maher C.A."/>
            <person name="Martis M."/>
            <person name="Narechania A."/>
            <person name="Otillar R.P."/>
            <person name="Penning B.W."/>
            <person name="Salamov A.A."/>
            <person name="Wang Y."/>
            <person name="Zhang L."/>
            <person name="Carpita N.C."/>
            <person name="Freeling M."/>
            <person name="Gingle A.R."/>
            <person name="Hash C.T."/>
            <person name="Keller B."/>
            <person name="Klein P."/>
            <person name="Kresovich S."/>
            <person name="McCann M.C."/>
            <person name="Ming R."/>
            <person name="Peterson D.G."/>
            <person name="Mehboob-ur-Rahman"/>
            <person name="Ware D."/>
            <person name="Westhoff P."/>
            <person name="Mayer K.F."/>
            <person name="Messing J."/>
            <person name="Rokhsar D.S."/>
        </authorList>
    </citation>
    <scope>NUCLEOTIDE SEQUENCE [LARGE SCALE GENOMIC DNA]</scope>
    <source>
        <strain evidence="5">cv. BTx623</strain>
    </source>
</reference>
<feature type="transmembrane region" description="Helical" evidence="2">
    <location>
        <begin position="105"/>
        <end position="123"/>
    </location>
</feature>
<keyword evidence="2" id="KW-0812">Transmembrane</keyword>
<dbReference type="FunCoup" id="A0A1W0VZP4">
    <property type="interactions" value="1517"/>
</dbReference>
<evidence type="ECO:0000256" key="2">
    <source>
        <dbReference type="SAM" id="Phobius"/>
    </source>
</evidence>
<dbReference type="PANTHER" id="PTHR33222:SF3">
    <property type="entry name" value="PROTEIN CURVATURE THYLAKOID 1C, CHLOROPLASTIC"/>
    <property type="match status" value="1"/>
</dbReference>
<protein>
    <recommendedName>
        <fullName evidence="3">Cyanobacterial aminoacyl-tRNA synthetase CAAD domain-containing protein</fullName>
    </recommendedName>
</protein>
<gene>
    <name evidence="4" type="ORF">SORBI_3003G303700</name>
</gene>
<dbReference type="PANTHER" id="PTHR33222">
    <property type="match status" value="1"/>
</dbReference>
<organism evidence="4 5">
    <name type="scientific">Sorghum bicolor</name>
    <name type="common">Sorghum</name>
    <name type="synonym">Sorghum vulgare</name>
    <dbReference type="NCBI Taxonomy" id="4558"/>
    <lineage>
        <taxon>Eukaryota</taxon>
        <taxon>Viridiplantae</taxon>
        <taxon>Streptophyta</taxon>
        <taxon>Embryophyta</taxon>
        <taxon>Tracheophyta</taxon>
        <taxon>Spermatophyta</taxon>
        <taxon>Magnoliopsida</taxon>
        <taxon>Liliopsida</taxon>
        <taxon>Poales</taxon>
        <taxon>Poaceae</taxon>
        <taxon>PACMAD clade</taxon>
        <taxon>Panicoideae</taxon>
        <taxon>Andropogonodae</taxon>
        <taxon>Andropogoneae</taxon>
        <taxon>Sorghinae</taxon>
        <taxon>Sorghum</taxon>
    </lineage>
</organism>
<comment type="subcellular location">
    <subcellularLocation>
        <location evidence="1">Membrane</location>
        <topology evidence="1">Multi-pass membrane protein</topology>
    </subcellularLocation>
</comment>
<dbReference type="Gramene" id="OQU87593">
    <property type="protein sequence ID" value="OQU87593"/>
    <property type="gene ID" value="SORBI_3003G303700"/>
</dbReference>
<name>A0A1W0VZP4_SORBI</name>
<evidence type="ECO:0000313" key="5">
    <source>
        <dbReference type="Proteomes" id="UP000000768"/>
    </source>
</evidence>
<dbReference type="InterPro" id="IPR033344">
    <property type="entry name" value="CURT1"/>
</dbReference>
<dbReference type="InterPro" id="IPR025564">
    <property type="entry name" value="CAAD_dom"/>
</dbReference>
<dbReference type="OMA" id="AFWASAN"/>
<accession>A0A1W0VZP4</accession>
<dbReference type="GO" id="GO:0009535">
    <property type="term" value="C:chloroplast thylakoid membrane"/>
    <property type="evidence" value="ECO:0000318"/>
    <property type="project" value="GO_Central"/>
</dbReference>
<dbReference type="EMBL" id="CM000762">
    <property type="protein sequence ID" value="OQU87593.1"/>
    <property type="molecule type" value="Genomic_DNA"/>
</dbReference>
<evidence type="ECO:0000313" key="4">
    <source>
        <dbReference type="EMBL" id="OQU87593.1"/>
    </source>
</evidence>
<keyword evidence="2" id="KW-1133">Transmembrane helix</keyword>
<dbReference type="InParanoid" id="A0A1W0VZP4"/>
<dbReference type="STRING" id="4558.A0A1W0VZP4"/>
<keyword evidence="5" id="KW-1185">Reference proteome</keyword>
<evidence type="ECO:0000256" key="1">
    <source>
        <dbReference type="ARBA" id="ARBA00004141"/>
    </source>
</evidence>